<dbReference type="InterPro" id="IPR029787">
    <property type="entry name" value="Nucleotide_cyclase"/>
</dbReference>
<dbReference type="SUPFAM" id="SSF141868">
    <property type="entry name" value="EAL domain-like"/>
    <property type="match status" value="1"/>
</dbReference>
<dbReference type="PANTHER" id="PTHR33121:SF79">
    <property type="entry name" value="CYCLIC DI-GMP PHOSPHODIESTERASE PDED-RELATED"/>
    <property type="match status" value="1"/>
</dbReference>
<dbReference type="InterPro" id="IPR050706">
    <property type="entry name" value="Cyclic-di-GMP_PDE-like"/>
</dbReference>
<keyword evidence="4" id="KW-1185">Reference proteome</keyword>
<dbReference type="InterPro" id="IPR043128">
    <property type="entry name" value="Rev_trsase/Diguanyl_cyclase"/>
</dbReference>
<dbReference type="SUPFAM" id="SSF55073">
    <property type="entry name" value="Nucleotide cyclase"/>
    <property type="match status" value="1"/>
</dbReference>
<gene>
    <name evidence="3" type="ORF">NJQ99_07995</name>
</gene>
<dbReference type="InterPro" id="IPR035919">
    <property type="entry name" value="EAL_sf"/>
</dbReference>
<dbReference type="InterPro" id="IPR000014">
    <property type="entry name" value="PAS"/>
</dbReference>
<dbReference type="SMART" id="SM00267">
    <property type="entry name" value="GGDEF"/>
    <property type="match status" value="1"/>
</dbReference>
<dbReference type="PROSITE" id="PS50887">
    <property type="entry name" value="GGDEF"/>
    <property type="match status" value="1"/>
</dbReference>
<dbReference type="Gene3D" id="3.30.70.270">
    <property type="match status" value="1"/>
</dbReference>
<dbReference type="PROSITE" id="PS50883">
    <property type="entry name" value="EAL"/>
    <property type="match status" value="1"/>
</dbReference>
<dbReference type="InterPro" id="IPR001633">
    <property type="entry name" value="EAL_dom"/>
</dbReference>
<dbReference type="InterPro" id="IPR035965">
    <property type="entry name" value="PAS-like_dom_sf"/>
</dbReference>
<dbReference type="SMART" id="SM00052">
    <property type="entry name" value="EAL"/>
    <property type="match status" value="1"/>
</dbReference>
<dbReference type="RefSeq" id="WP_269332307.1">
    <property type="nucleotide sequence ID" value="NZ_JAMZFT010000002.1"/>
</dbReference>
<dbReference type="Gene3D" id="3.30.450.20">
    <property type="entry name" value="PAS domain"/>
    <property type="match status" value="1"/>
</dbReference>
<dbReference type="InterPro" id="IPR000160">
    <property type="entry name" value="GGDEF_dom"/>
</dbReference>
<organism evidence="3 4">
    <name type="scientific">Futiania mangrovi</name>
    <dbReference type="NCBI Taxonomy" id="2959716"/>
    <lineage>
        <taxon>Bacteria</taxon>
        <taxon>Pseudomonadati</taxon>
        <taxon>Pseudomonadota</taxon>
        <taxon>Alphaproteobacteria</taxon>
        <taxon>Futianiales</taxon>
        <taxon>Futianiaceae</taxon>
        <taxon>Futiania</taxon>
    </lineage>
</organism>
<protein>
    <submittedName>
        <fullName evidence="3">GGDEF and EAL domain-containing protein</fullName>
    </submittedName>
</protein>
<dbReference type="CDD" id="cd00130">
    <property type="entry name" value="PAS"/>
    <property type="match status" value="1"/>
</dbReference>
<feature type="domain" description="EAL" evidence="1">
    <location>
        <begin position="320"/>
        <end position="569"/>
    </location>
</feature>
<sequence length="575" mass="63222">MSDKAESPVASADPAQAGGEWLAATMPRLGEAAYCWNLDTDEIAWTPGVRELLALDDADLIATGEGFLGRVEDAARLARPAQIAEMQASGASLELEYRFQSTSRQPLWLEERLIWTAGPGEKGSLRGVLRNVSDRKRREARLDYLASNDDLTGLLNRTRLRERLAHVLAYALRFKAPCAFFIIAIDNLTRVNEAYGFDVADEMIVAICRRLEGVLRAGDILGRVGSAKFGVILPDCGEADMPRAAERLLAVIRDEVFETRAGPVSATVSIGGVSLPGFARTTHDAISFAEEALDQAKHAGRDTFVPYQANFQVQSGRKRNISVANQILSALKEGRMQLAFQPIVDARTGERRFYECLARLMKSDGTPIPAAEFIPVAEKLGLVRLIDRRVAELAIETLHELPTLTTTINVSGMTAMDVNWLRRFIDLVRAHREVAPRLTVEITETIAIHDIEDSVRFVAALRELGCGVAIDDFGAGYTSFRNLKAVPVDLVKIDGTFIRGIHQQPDNRVFVRALMDLARNFNVKVVGEMVGEPEEAQVLAGMGVDYLQGFLYGKPELGRPATPETLISTPRNVAR</sequence>
<dbReference type="AlphaFoldDB" id="A0A9J6PDC2"/>
<dbReference type="Pfam" id="PF00990">
    <property type="entry name" value="GGDEF"/>
    <property type="match status" value="1"/>
</dbReference>
<proteinExistence type="predicted"/>
<dbReference type="NCBIfam" id="TIGR00254">
    <property type="entry name" value="GGDEF"/>
    <property type="match status" value="1"/>
</dbReference>
<comment type="caution">
    <text evidence="3">The sequence shown here is derived from an EMBL/GenBank/DDBJ whole genome shotgun (WGS) entry which is preliminary data.</text>
</comment>
<dbReference type="CDD" id="cd01948">
    <property type="entry name" value="EAL"/>
    <property type="match status" value="1"/>
</dbReference>
<reference evidence="3" key="1">
    <citation type="submission" date="2022-06" db="EMBL/GenBank/DDBJ databases">
        <title>Isolation and Genomics of Futiania mangrovii gen. nov., sp. nov., a Rare and Metabolically-versatile member in the Class Alphaproteobacteria.</title>
        <authorList>
            <person name="Liu L."/>
            <person name="Huang W.-C."/>
            <person name="Pan J."/>
            <person name="Li J."/>
            <person name="Huang Y."/>
            <person name="Du H."/>
            <person name="Liu Y."/>
            <person name="Li M."/>
        </authorList>
    </citation>
    <scope>NUCLEOTIDE SEQUENCE</scope>
    <source>
        <strain evidence="3">FT118</strain>
    </source>
</reference>
<accession>A0A9J6PDC2</accession>
<dbReference type="Proteomes" id="UP001055804">
    <property type="component" value="Unassembled WGS sequence"/>
</dbReference>
<evidence type="ECO:0000313" key="4">
    <source>
        <dbReference type="Proteomes" id="UP001055804"/>
    </source>
</evidence>
<dbReference type="Pfam" id="PF00563">
    <property type="entry name" value="EAL"/>
    <property type="match status" value="1"/>
</dbReference>
<dbReference type="Gene3D" id="3.20.20.450">
    <property type="entry name" value="EAL domain"/>
    <property type="match status" value="1"/>
</dbReference>
<dbReference type="GO" id="GO:0071111">
    <property type="term" value="F:cyclic-guanylate-specific phosphodiesterase activity"/>
    <property type="evidence" value="ECO:0007669"/>
    <property type="project" value="InterPro"/>
</dbReference>
<dbReference type="EMBL" id="JAMZFT010000002">
    <property type="protein sequence ID" value="MCP1336342.1"/>
    <property type="molecule type" value="Genomic_DNA"/>
</dbReference>
<evidence type="ECO:0000313" key="3">
    <source>
        <dbReference type="EMBL" id="MCP1336342.1"/>
    </source>
</evidence>
<feature type="domain" description="GGDEF" evidence="2">
    <location>
        <begin position="176"/>
        <end position="309"/>
    </location>
</feature>
<dbReference type="CDD" id="cd01949">
    <property type="entry name" value="GGDEF"/>
    <property type="match status" value="1"/>
</dbReference>
<dbReference type="PANTHER" id="PTHR33121">
    <property type="entry name" value="CYCLIC DI-GMP PHOSPHODIESTERASE PDEF"/>
    <property type="match status" value="1"/>
</dbReference>
<evidence type="ECO:0000259" key="1">
    <source>
        <dbReference type="PROSITE" id="PS50883"/>
    </source>
</evidence>
<evidence type="ECO:0000259" key="2">
    <source>
        <dbReference type="PROSITE" id="PS50887"/>
    </source>
</evidence>
<dbReference type="SUPFAM" id="SSF55785">
    <property type="entry name" value="PYP-like sensor domain (PAS domain)"/>
    <property type="match status" value="1"/>
</dbReference>
<name>A0A9J6PDC2_9PROT</name>